<feature type="region of interest" description="Disordered" evidence="1">
    <location>
        <begin position="151"/>
        <end position="174"/>
    </location>
</feature>
<gene>
    <name evidence="2" type="ORF">PDIGIT_LOCUS12616</name>
</gene>
<accession>A0A9W4XYC6</accession>
<evidence type="ECO:0000313" key="3">
    <source>
        <dbReference type="Proteomes" id="UP001152607"/>
    </source>
</evidence>
<dbReference type="Proteomes" id="UP001152607">
    <property type="component" value="Unassembled WGS sequence"/>
</dbReference>
<keyword evidence="3" id="KW-1185">Reference proteome</keyword>
<evidence type="ECO:0000256" key="1">
    <source>
        <dbReference type="SAM" id="MobiDB-lite"/>
    </source>
</evidence>
<name>A0A9W4XYC6_9PLEO</name>
<dbReference type="AlphaFoldDB" id="A0A9W4XYC6"/>
<comment type="caution">
    <text evidence="2">The sequence shown here is derived from an EMBL/GenBank/DDBJ whole genome shotgun (WGS) entry which is preliminary data.</text>
</comment>
<feature type="region of interest" description="Disordered" evidence="1">
    <location>
        <begin position="1"/>
        <end position="22"/>
    </location>
</feature>
<feature type="region of interest" description="Disordered" evidence="1">
    <location>
        <begin position="36"/>
        <end position="61"/>
    </location>
</feature>
<proteinExistence type="predicted"/>
<dbReference type="EMBL" id="CAOQHR010000009">
    <property type="protein sequence ID" value="CAI6339457.1"/>
    <property type="molecule type" value="Genomic_DNA"/>
</dbReference>
<evidence type="ECO:0000313" key="2">
    <source>
        <dbReference type="EMBL" id="CAI6339457.1"/>
    </source>
</evidence>
<feature type="compositionally biased region" description="Low complexity" evidence="1">
    <location>
        <begin position="42"/>
        <end position="52"/>
    </location>
</feature>
<protein>
    <submittedName>
        <fullName evidence="2">Uncharacterized protein</fullName>
    </submittedName>
</protein>
<reference evidence="2" key="1">
    <citation type="submission" date="2023-01" db="EMBL/GenBank/DDBJ databases">
        <authorList>
            <person name="Van Ghelder C."/>
            <person name="Rancurel C."/>
        </authorList>
    </citation>
    <scope>NUCLEOTIDE SEQUENCE</scope>
    <source>
        <strain evidence="2">CNCM I-4278</strain>
    </source>
</reference>
<organism evidence="2 3">
    <name type="scientific">Periconia digitata</name>
    <dbReference type="NCBI Taxonomy" id="1303443"/>
    <lineage>
        <taxon>Eukaryota</taxon>
        <taxon>Fungi</taxon>
        <taxon>Dikarya</taxon>
        <taxon>Ascomycota</taxon>
        <taxon>Pezizomycotina</taxon>
        <taxon>Dothideomycetes</taxon>
        <taxon>Pleosporomycetidae</taxon>
        <taxon>Pleosporales</taxon>
        <taxon>Massarineae</taxon>
        <taxon>Periconiaceae</taxon>
        <taxon>Periconia</taxon>
    </lineage>
</organism>
<sequence>MPSSTPQFSHRRVPDPSSHPSPRAFIIAHELHCNPNTRPFRASPSPSAPDASGCHRNRKHPGLPQPHLPLIHPCCSPNPIANLLGILHNTLTADKKSLNRLLHLSRPLPPRPNPPPLSLKHVCDWISKSTDMHSLETLLRPFPAFPSCRIREKPKENHTTPQNLHGGKPLIGSQ</sequence>